<sequence>MIVYNVARGWFPMKNDAEAHRRELGLPPAANTKVVINDRNELAALLNGMMGLTAEASPAGAVLEPQVVEPEVIQRNQVEVPECVPEFLVKEWARRSGINPDDIKRVSEASSETIHEP</sequence>
<protein>
    <submittedName>
        <fullName evidence="1">Uncharacterized protein</fullName>
    </submittedName>
</protein>
<evidence type="ECO:0000313" key="2">
    <source>
        <dbReference type="Proteomes" id="UP000182840"/>
    </source>
</evidence>
<dbReference type="KEGG" id="meso:BSQ44_24225"/>
<keyword evidence="2" id="KW-1185">Reference proteome</keyword>
<organism evidence="1 2">
    <name type="scientific">Aquibium oceanicum</name>
    <dbReference type="NCBI Taxonomy" id="1670800"/>
    <lineage>
        <taxon>Bacteria</taxon>
        <taxon>Pseudomonadati</taxon>
        <taxon>Pseudomonadota</taxon>
        <taxon>Alphaproteobacteria</taxon>
        <taxon>Hyphomicrobiales</taxon>
        <taxon>Phyllobacteriaceae</taxon>
        <taxon>Aquibium</taxon>
    </lineage>
</organism>
<dbReference type="AlphaFoldDB" id="A0A1L3SXK1"/>
<dbReference type="Proteomes" id="UP000182840">
    <property type="component" value="Chromosome"/>
</dbReference>
<dbReference type="RefSeq" id="WP_072607590.1">
    <property type="nucleotide sequence ID" value="NZ_CP018171.1"/>
</dbReference>
<proteinExistence type="predicted"/>
<name>A0A1L3SXK1_9HYPH</name>
<dbReference type="OrthoDB" id="9930078at2"/>
<gene>
    <name evidence="1" type="ORF">BSQ44_24225</name>
</gene>
<reference evidence="2" key="1">
    <citation type="submission" date="2016-11" db="EMBL/GenBank/DDBJ databases">
        <title>Mesorhizobium oceanicum sp. nov., isolated from deep seawater in South China Sea.</title>
        <authorList>
            <person name="Fu G.-Y."/>
        </authorList>
    </citation>
    <scope>NUCLEOTIDE SEQUENCE [LARGE SCALE GENOMIC DNA]</scope>
    <source>
        <strain evidence="2">B7</strain>
    </source>
</reference>
<accession>A0A1L3SXK1</accession>
<dbReference type="EMBL" id="CP018171">
    <property type="protein sequence ID" value="APH74128.1"/>
    <property type="molecule type" value="Genomic_DNA"/>
</dbReference>
<dbReference type="STRING" id="1670800.BSQ44_24225"/>
<evidence type="ECO:0000313" key="1">
    <source>
        <dbReference type="EMBL" id="APH74128.1"/>
    </source>
</evidence>